<dbReference type="Proteomes" id="UP000319004">
    <property type="component" value="Chromosome"/>
</dbReference>
<dbReference type="InterPro" id="IPR025743">
    <property type="entry name" value="TssM1_N"/>
</dbReference>
<sequence length="691" mass="74405">MSNEPPPEKKLPLHRRFLPTTLAGKSAAVTALALVILLIVVWTFRLFGSQSVRLIHAVSLTHIVIEIMLVILIPVVLYWGMRRWNQVIEGEFPDIDRAWEAGIAALEAKGVSPSDYPIFLILGSSDVQAEQGLMEALETKLPVHGVPDASGVSHALQWYMSSDAIYLFCPGASSLSALMGRWSPASMNVASRRIARSSGGGEAASAAPNSTAPGASPSPLGIQKIQRAAPGKPPAPAAAKSQPAKLQKESAMRPAPQTAPPDRQSAAPQTYLGTIGNQAMDSSPLAGSPRETAALPPRGSAFDVPTPPRPQVPNPQVPSPQLQRPQMPKPQVPQVPRPQASAAAMGEALRPAPRYEGTISFDQYPPSQPAAASTPDPAETPPTAASVPQRAPAAAEAPPQSHVTTTTSPGAPLAMPRGSGNKKVALPASLDTSDQVPRLRYVCKLLKRARRPRCGINGAVTLIPFELSRVGPLQLSAIAQSARSDIETIQQTMGVRSPVTAVIVGLEQDKGFIELVRRLQSGLLSRRLGGRFDLRSRPTPDELNTHSDRLCDAFEDWVYRLFSRDDGLAQQRGNRKLYALTCKIRHELKPRLRMVLGQAFGCESSEQGVAADSDDSFFFSGCYFAASGAMTGQAAFVKGVLKDKLVDEQSKVEWTPESRRKQRLLTTFTVIGWIIALLLTALLVLQRFVWN</sequence>
<keyword evidence="2" id="KW-0812">Transmembrane</keyword>
<dbReference type="AlphaFoldDB" id="A0A518HMX6"/>
<dbReference type="Pfam" id="PF14331">
    <property type="entry name" value="IcmF-related_N"/>
    <property type="match status" value="1"/>
</dbReference>
<keyword evidence="2" id="KW-1133">Transmembrane helix</keyword>
<dbReference type="KEGG" id="snep:Enr13x_20120"/>
<evidence type="ECO:0000256" key="2">
    <source>
        <dbReference type="SAM" id="Phobius"/>
    </source>
</evidence>
<evidence type="ECO:0000256" key="1">
    <source>
        <dbReference type="SAM" id="MobiDB-lite"/>
    </source>
</evidence>
<feature type="transmembrane region" description="Helical" evidence="2">
    <location>
        <begin position="21"/>
        <end position="42"/>
    </location>
</feature>
<feature type="compositionally biased region" description="Pro residues" evidence="1">
    <location>
        <begin position="327"/>
        <end position="336"/>
    </location>
</feature>
<keyword evidence="5" id="KW-1185">Reference proteome</keyword>
<feature type="region of interest" description="Disordered" evidence="1">
    <location>
        <begin position="199"/>
        <end position="423"/>
    </location>
</feature>
<evidence type="ECO:0000313" key="4">
    <source>
        <dbReference type="EMBL" id="QDV42169.1"/>
    </source>
</evidence>
<evidence type="ECO:0000313" key="5">
    <source>
        <dbReference type="Proteomes" id="UP000319004"/>
    </source>
</evidence>
<evidence type="ECO:0000259" key="3">
    <source>
        <dbReference type="Pfam" id="PF14331"/>
    </source>
</evidence>
<accession>A0A518HMX6</accession>
<feature type="transmembrane region" description="Helical" evidence="2">
    <location>
        <begin position="664"/>
        <end position="685"/>
    </location>
</feature>
<proteinExistence type="predicted"/>
<feature type="compositionally biased region" description="Pro residues" evidence="1">
    <location>
        <begin position="305"/>
        <end position="318"/>
    </location>
</feature>
<feature type="transmembrane region" description="Helical" evidence="2">
    <location>
        <begin position="54"/>
        <end position="79"/>
    </location>
</feature>
<feature type="domain" description="Type VI secretion system component TssM1 N-terminal" evidence="3">
    <location>
        <begin position="442"/>
        <end position="624"/>
    </location>
</feature>
<organism evidence="4 5">
    <name type="scientific">Stieleria neptunia</name>
    <dbReference type="NCBI Taxonomy" id="2527979"/>
    <lineage>
        <taxon>Bacteria</taxon>
        <taxon>Pseudomonadati</taxon>
        <taxon>Planctomycetota</taxon>
        <taxon>Planctomycetia</taxon>
        <taxon>Pirellulales</taxon>
        <taxon>Pirellulaceae</taxon>
        <taxon>Stieleria</taxon>
    </lineage>
</organism>
<keyword evidence="2" id="KW-0472">Membrane</keyword>
<protein>
    <recommendedName>
        <fullName evidence="3">Type VI secretion system component TssM1 N-terminal domain-containing protein</fullName>
    </recommendedName>
</protein>
<dbReference type="EMBL" id="CP037423">
    <property type="protein sequence ID" value="QDV42169.1"/>
    <property type="molecule type" value="Genomic_DNA"/>
</dbReference>
<dbReference type="OrthoDB" id="275567at2"/>
<gene>
    <name evidence="4" type="ORF">Enr13x_20120</name>
</gene>
<feature type="compositionally biased region" description="Polar residues" evidence="1">
    <location>
        <begin position="266"/>
        <end position="281"/>
    </location>
</feature>
<reference evidence="4 5" key="1">
    <citation type="submission" date="2019-03" db="EMBL/GenBank/DDBJ databases">
        <title>Deep-cultivation of Planctomycetes and their phenomic and genomic characterization uncovers novel biology.</title>
        <authorList>
            <person name="Wiegand S."/>
            <person name="Jogler M."/>
            <person name="Boedeker C."/>
            <person name="Pinto D."/>
            <person name="Vollmers J."/>
            <person name="Rivas-Marin E."/>
            <person name="Kohn T."/>
            <person name="Peeters S.H."/>
            <person name="Heuer A."/>
            <person name="Rast P."/>
            <person name="Oberbeckmann S."/>
            <person name="Bunk B."/>
            <person name="Jeske O."/>
            <person name="Meyerdierks A."/>
            <person name="Storesund J.E."/>
            <person name="Kallscheuer N."/>
            <person name="Luecker S."/>
            <person name="Lage O.M."/>
            <person name="Pohl T."/>
            <person name="Merkel B.J."/>
            <person name="Hornburger P."/>
            <person name="Mueller R.-W."/>
            <person name="Bruemmer F."/>
            <person name="Labrenz M."/>
            <person name="Spormann A.M."/>
            <person name="Op den Camp H."/>
            <person name="Overmann J."/>
            <person name="Amann R."/>
            <person name="Jetten M.S.M."/>
            <person name="Mascher T."/>
            <person name="Medema M.H."/>
            <person name="Devos D.P."/>
            <person name="Kaster A.-K."/>
            <person name="Ovreas L."/>
            <person name="Rohde M."/>
            <person name="Galperin M.Y."/>
            <person name="Jogler C."/>
        </authorList>
    </citation>
    <scope>NUCLEOTIDE SEQUENCE [LARGE SCALE GENOMIC DNA]</scope>
    <source>
        <strain evidence="4 5">Enr13</strain>
    </source>
</reference>
<name>A0A518HMX6_9BACT</name>
<feature type="compositionally biased region" description="Low complexity" evidence="1">
    <location>
        <begin position="369"/>
        <end position="399"/>
    </location>
</feature>
<dbReference type="RefSeq" id="WP_145385839.1">
    <property type="nucleotide sequence ID" value="NZ_CP037423.1"/>
</dbReference>